<feature type="transmembrane region" description="Helical" evidence="2">
    <location>
        <begin position="162"/>
        <end position="194"/>
    </location>
</feature>
<feature type="transmembrane region" description="Helical" evidence="2">
    <location>
        <begin position="52"/>
        <end position="71"/>
    </location>
</feature>
<feature type="compositionally biased region" description="Pro residues" evidence="1">
    <location>
        <begin position="1"/>
        <end position="12"/>
    </location>
</feature>
<name>A0A239BK15_9ACTN</name>
<feature type="transmembrane region" description="Helical" evidence="2">
    <location>
        <begin position="91"/>
        <end position="109"/>
    </location>
</feature>
<dbReference type="EMBL" id="FZNR01000009">
    <property type="protein sequence ID" value="SNS07364.1"/>
    <property type="molecule type" value="Genomic_DNA"/>
</dbReference>
<reference evidence="3 4" key="1">
    <citation type="submission" date="2017-06" db="EMBL/GenBank/DDBJ databases">
        <authorList>
            <person name="Kim H.J."/>
            <person name="Triplett B.A."/>
        </authorList>
    </citation>
    <scope>NUCLEOTIDE SEQUENCE [LARGE SCALE GENOMIC DNA]</scope>
    <source>
        <strain evidence="3 4">DSM 43151</strain>
    </source>
</reference>
<evidence type="ECO:0000256" key="1">
    <source>
        <dbReference type="SAM" id="MobiDB-lite"/>
    </source>
</evidence>
<evidence type="ECO:0000256" key="2">
    <source>
        <dbReference type="SAM" id="Phobius"/>
    </source>
</evidence>
<keyword evidence="4" id="KW-1185">Reference proteome</keyword>
<protein>
    <submittedName>
        <fullName evidence="3">Uncharacterized protein</fullName>
    </submittedName>
</protein>
<sequence>MSHPSQPEPPAESDPQASMAEQVPGQSHFPQPVAQGSSITLPTSASSRLNPMWLAFGAGAAGVLGSFLPWAKVNAPFLGTMTVSGVDGSDGWVTAALGAVIAGCAVVRLRSARLSSQLSLLLSLLAVAGATALAGIGAWKIFDLEVRKAELSASLADHNDPFGLSAALSSAVQASVGVGLWLILVAGVVAAVAWGRAWVSRGDSAVNIPQTMPVTQPVPSWAPMAETASGAAVPGFEAATRRRPSWISNNVPTWLTAAVVSAAATAIVVVAGITLVSAREDRAAERKAVAEQKAADDRAAAEKAAAERKAADDLAAAEQRAAMEEAARAAREYRESQEAVEEAEQELAELQAGYDDMMEEVERIRSEYETEYEAGQTGG</sequence>
<feature type="compositionally biased region" description="Polar residues" evidence="1">
    <location>
        <begin position="24"/>
        <end position="36"/>
    </location>
</feature>
<evidence type="ECO:0000313" key="3">
    <source>
        <dbReference type="EMBL" id="SNS07364.1"/>
    </source>
</evidence>
<keyword evidence="2" id="KW-1133">Transmembrane helix</keyword>
<dbReference type="Proteomes" id="UP000198415">
    <property type="component" value="Unassembled WGS sequence"/>
</dbReference>
<keyword evidence="2" id="KW-0812">Transmembrane</keyword>
<feature type="compositionally biased region" description="Basic and acidic residues" evidence="1">
    <location>
        <begin position="321"/>
        <end position="337"/>
    </location>
</feature>
<dbReference type="AlphaFoldDB" id="A0A239BK15"/>
<feature type="transmembrane region" description="Helical" evidence="2">
    <location>
        <begin position="251"/>
        <end position="276"/>
    </location>
</feature>
<keyword evidence="2" id="KW-0472">Membrane</keyword>
<organism evidence="3 4">
    <name type="scientific">Actinoplanes regularis</name>
    <dbReference type="NCBI Taxonomy" id="52697"/>
    <lineage>
        <taxon>Bacteria</taxon>
        <taxon>Bacillati</taxon>
        <taxon>Actinomycetota</taxon>
        <taxon>Actinomycetes</taxon>
        <taxon>Micromonosporales</taxon>
        <taxon>Micromonosporaceae</taxon>
        <taxon>Actinoplanes</taxon>
    </lineage>
</organism>
<feature type="region of interest" description="Disordered" evidence="1">
    <location>
        <begin position="1"/>
        <end position="36"/>
    </location>
</feature>
<evidence type="ECO:0000313" key="4">
    <source>
        <dbReference type="Proteomes" id="UP000198415"/>
    </source>
</evidence>
<proteinExistence type="predicted"/>
<accession>A0A239BK15</accession>
<feature type="transmembrane region" description="Helical" evidence="2">
    <location>
        <begin position="121"/>
        <end position="142"/>
    </location>
</feature>
<gene>
    <name evidence="3" type="ORF">SAMN06264365_109224</name>
</gene>
<feature type="region of interest" description="Disordered" evidence="1">
    <location>
        <begin position="316"/>
        <end position="345"/>
    </location>
</feature>